<proteinExistence type="predicted"/>
<evidence type="ECO:0000256" key="1">
    <source>
        <dbReference type="SAM" id="MobiDB-lite"/>
    </source>
</evidence>
<dbReference type="EMBL" id="JBHSNY010000002">
    <property type="protein sequence ID" value="MFC5633663.1"/>
    <property type="molecule type" value="Genomic_DNA"/>
</dbReference>
<sequence>MPSLPRRFLVHTITIEDYLGGTSKGPKYAAPRTVRCLVDEQTRAVRTPGGEQVTSTSTAYAGPEEKTAPPLSRVTLPSGRVTKVIQTKNRDGGGLGTPNHVEFQLE</sequence>
<gene>
    <name evidence="2" type="ORF">ACFPZJ_07620</name>
</gene>
<protein>
    <submittedName>
        <fullName evidence="2">Uncharacterized protein</fullName>
    </submittedName>
</protein>
<dbReference type="Proteomes" id="UP001596154">
    <property type="component" value="Unassembled WGS sequence"/>
</dbReference>
<reference evidence="3" key="1">
    <citation type="journal article" date="2019" name="Int. J. Syst. Evol. Microbiol.">
        <title>The Global Catalogue of Microorganisms (GCM) 10K type strain sequencing project: providing services to taxonomists for standard genome sequencing and annotation.</title>
        <authorList>
            <consortium name="The Broad Institute Genomics Platform"/>
            <consortium name="The Broad Institute Genome Sequencing Center for Infectious Disease"/>
            <person name="Wu L."/>
            <person name="Ma J."/>
        </authorList>
    </citation>
    <scope>NUCLEOTIDE SEQUENCE [LARGE SCALE GENOMIC DNA]</scope>
    <source>
        <strain evidence="3">CGMCC 4.7248</strain>
    </source>
</reference>
<accession>A0ABW0UKD6</accession>
<dbReference type="RefSeq" id="WP_381018883.1">
    <property type="nucleotide sequence ID" value="NZ_JBHSNY010000002.1"/>
</dbReference>
<feature type="region of interest" description="Disordered" evidence="1">
    <location>
        <begin position="45"/>
        <end position="77"/>
    </location>
</feature>
<feature type="region of interest" description="Disordered" evidence="1">
    <location>
        <begin position="87"/>
        <end position="106"/>
    </location>
</feature>
<evidence type="ECO:0000313" key="2">
    <source>
        <dbReference type="EMBL" id="MFC5633663.1"/>
    </source>
</evidence>
<name>A0ABW0UKD6_9ACTN</name>
<evidence type="ECO:0000313" key="3">
    <source>
        <dbReference type="Proteomes" id="UP001596154"/>
    </source>
</evidence>
<comment type="caution">
    <text evidence="2">The sequence shown here is derived from an EMBL/GenBank/DDBJ whole genome shotgun (WGS) entry which is preliminary data.</text>
</comment>
<organism evidence="2 3">
    <name type="scientific">Streptomyces bullii</name>
    <dbReference type="NCBI Taxonomy" id="349910"/>
    <lineage>
        <taxon>Bacteria</taxon>
        <taxon>Bacillati</taxon>
        <taxon>Actinomycetota</taxon>
        <taxon>Actinomycetes</taxon>
        <taxon>Kitasatosporales</taxon>
        <taxon>Streptomycetaceae</taxon>
        <taxon>Streptomyces</taxon>
    </lineage>
</organism>
<keyword evidence="3" id="KW-1185">Reference proteome</keyword>